<dbReference type="Proteomes" id="UP000252530">
    <property type="component" value="Unassembled WGS sequence"/>
</dbReference>
<evidence type="ECO:0000259" key="2">
    <source>
        <dbReference type="PROSITE" id="PS50943"/>
    </source>
</evidence>
<evidence type="ECO:0000313" key="3">
    <source>
        <dbReference type="EMBL" id="RBP97840.1"/>
    </source>
</evidence>
<dbReference type="SUPFAM" id="SSF47413">
    <property type="entry name" value="lambda repressor-like DNA-binding domains"/>
    <property type="match status" value="1"/>
</dbReference>
<accession>A0A366K7W2</accession>
<feature type="transmembrane region" description="Helical" evidence="1">
    <location>
        <begin position="105"/>
        <end position="126"/>
    </location>
</feature>
<gene>
    <name evidence="3" type="ORF">CRD60_04440</name>
</gene>
<proteinExistence type="predicted"/>
<dbReference type="Gene3D" id="1.10.260.40">
    <property type="entry name" value="lambda repressor-like DNA-binding domains"/>
    <property type="match status" value="1"/>
</dbReference>
<name>A0A366K7W2_9BIFI</name>
<dbReference type="InterPro" id="IPR001387">
    <property type="entry name" value="Cro/C1-type_HTH"/>
</dbReference>
<organism evidence="3 4">
    <name type="scientific">Bifidobacterium aemilianum</name>
    <dbReference type="NCBI Taxonomy" id="2493120"/>
    <lineage>
        <taxon>Bacteria</taxon>
        <taxon>Bacillati</taxon>
        <taxon>Actinomycetota</taxon>
        <taxon>Actinomycetes</taxon>
        <taxon>Bifidobacteriales</taxon>
        <taxon>Bifidobacteriaceae</taxon>
        <taxon>Bifidobacterium</taxon>
    </lineage>
</organism>
<dbReference type="CDD" id="cd00093">
    <property type="entry name" value="HTH_XRE"/>
    <property type="match status" value="1"/>
</dbReference>
<reference evidence="3 4" key="1">
    <citation type="submission" date="2017-10" db="EMBL/GenBank/DDBJ databases">
        <title>Bifidobacterium xylocopum sp. nov. and Bifidobacterium aemilianum sp. nov., from the carpenter bee (Xylocopa violacea) digestive tract.</title>
        <authorList>
            <person name="Alberoni D."/>
            <person name="Baffoni L."/>
            <person name="Di Gioia D."/>
            <person name="Gaggia F."/>
            <person name="Biavati B."/>
        </authorList>
    </citation>
    <scope>NUCLEOTIDE SEQUENCE [LARGE SCALE GENOMIC DNA]</scope>
    <source>
        <strain evidence="3 4">XV10</strain>
    </source>
</reference>
<protein>
    <recommendedName>
        <fullName evidence="2">HTH cro/C1-type domain-containing protein</fullName>
    </recommendedName>
</protein>
<sequence>MVTNQLLSVNDGRGKRVAEVWNSAIRFAGIDRSRVCPRTDHAGRICASRQTISNWENDRNYPDVQNLLILSNPFDVTIDQLIKGDLDIMDKSIDSEAKTLRRPNWAGVIPIALMYAAIIIGFSLYMMFHKQIVILDATLAVVVIAAVLGVLTFAYTDRIKARNDVQTYREIKAFLAGEEVDRSKRTRFQRWAIPQSPGLAFKSHPIAGPVIAFFLVCMLGCLLGVGIVWTLIHVFGISWLAQGKRHAL</sequence>
<keyword evidence="1" id="KW-0472">Membrane</keyword>
<keyword evidence="1" id="KW-1133">Transmembrane helix</keyword>
<dbReference type="AlphaFoldDB" id="A0A366K7W2"/>
<dbReference type="EMBL" id="PDCG01000003">
    <property type="protein sequence ID" value="RBP97840.1"/>
    <property type="molecule type" value="Genomic_DNA"/>
</dbReference>
<dbReference type="GO" id="GO:0003677">
    <property type="term" value="F:DNA binding"/>
    <property type="evidence" value="ECO:0007669"/>
    <property type="project" value="InterPro"/>
</dbReference>
<dbReference type="PROSITE" id="PS50943">
    <property type="entry name" value="HTH_CROC1"/>
    <property type="match status" value="1"/>
</dbReference>
<feature type="domain" description="HTH cro/C1-type" evidence="2">
    <location>
        <begin position="48"/>
        <end position="81"/>
    </location>
</feature>
<feature type="transmembrane region" description="Helical" evidence="1">
    <location>
        <begin position="132"/>
        <end position="155"/>
    </location>
</feature>
<keyword evidence="1" id="KW-0812">Transmembrane</keyword>
<dbReference type="Pfam" id="PF01381">
    <property type="entry name" value="HTH_3"/>
    <property type="match status" value="1"/>
</dbReference>
<evidence type="ECO:0000256" key="1">
    <source>
        <dbReference type="SAM" id="Phobius"/>
    </source>
</evidence>
<keyword evidence="4" id="KW-1185">Reference proteome</keyword>
<comment type="caution">
    <text evidence="3">The sequence shown here is derived from an EMBL/GenBank/DDBJ whole genome shotgun (WGS) entry which is preliminary data.</text>
</comment>
<feature type="transmembrane region" description="Helical" evidence="1">
    <location>
        <begin position="210"/>
        <end position="241"/>
    </location>
</feature>
<evidence type="ECO:0000313" key="4">
    <source>
        <dbReference type="Proteomes" id="UP000252530"/>
    </source>
</evidence>
<dbReference type="InterPro" id="IPR010982">
    <property type="entry name" value="Lambda_DNA-bd_dom_sf"/>
</dbReference>